<dbReference type="EMBL" id="LCYA01000269">
    <property type="protein sequence ID" value="KWV76127.1"/>
    <property type="molecule type" value="Genomic_DNA"/>
</dbReference>
<comment type="caution">
    <text evidence="1">The sequence shown here is derived from an EMBL/GenBank/DDBJ whole genome shotgun (WGS) entry which is preliminary data.</text>
</comment>
<evidence type="ECO:0000313" key="1">
    <source>
        <dbReference type="EMBL" id="KWV76127.1"/>
    </source>
</evidence>
<dbReference type="AlphaFoldDB" id="A0A109KVG5"/>
<organism evidence="1 2">
    <name type="scientific">Pseudomonas fluorescens</name>
    <dbReference type="NCBI Taxonomy" id="294"/>
    <lineage>
        <taxon>Bacteria</taxon>
        <taxon>Pseudomonadati</taxon>
        <taxon>Pseudomonadota</taxon>
        <taxon>Gammaproteobacteria</taxon>
        <taxon>Pseudomonadales</taxon>
        <taxon>Pseudomonadaceae</taxon>
        <taxon>Pseudomonas</taxon>
    </lineage>
</organism>
<protein>
    <submittedName>
        <fullName evidence="1">Uncharacterized protein</fullName>
    </submittedName>
</protein>
<evidence type="ECO:0000313" key="2">
    <source>
        <dbReference type="Proteomes" id="UP000061348"/>
    </source>
</evidence>
<dbReference type="Proteomes" id="UP000061348">
    <property type="component" value="Unassembled WGS sequence"/>
</dbReference>
<dbReference type="PATRIC" id="fig|294.194.peg.6818"/>
<dbReference type="RefSeq" id="WP_127652685.1">
    <property type="nucleotide sequence ID" value="NZ_LCYA01000269.1"/>
</dbReference>
<accession>A0A109KVG5</accession>
<sequence>MFFTPLPDPVGCCYTPTLPKTPSFFGSGVEAQTSPVMFLVVMRKFAITTEELGMRVSIELDRKDVLSLIAVFLLMLPDSGALRGSEAGESLLYLIHRNNVLAGAMLGPTNKGAMNGA</sequence>
<reference evidence="1 2" key="1">
    <citation type="submission" date="2015-05" db="EMBL/GenBank/DDBJ databases">
        <title>A genomic and transcriptomic approach to investigate the blue pigment phenotype in Pseudomonas fluorescens.</title>
        <authorList>
            <person name="Andreani N.A."/>
            <person name="Cardazzo B."/>
        </authorList>
    </citation>
    <scope>NUCLEOTIDE SEQUENCE [LARGE SCALE GENOMIC DNA]</scope>
    <source>
        <strain evidence="1 2">Ps_22</strain>
    </source>
</reference>
<gene>
    <name evidence="1" type="ORF">PFLmoz3_06130</name>
</gene>
<name>A0A109KVG5_PSEFL</name>
<proteinExistence type="predicted"/>